<dbReference type="EMBL" id="GL833795">
    <property type="protein sequence ID" value="EGB02120.1"/>
    <property type="molecule type" value="Genomic_DNA"/>
</dbReference>
<dbReference type="GeneID" id="20228929"/>
<feature type="compositionally biased region" description="Basic residues" evidence="1">
    <location>
        <begin position="150"/>
        <end position="168"/>
    </location>
</feature>
<dbReference type="InParanoid" id="F0YRY9"/>
<dbReference type="RefSeq" id="XP_009043181.1">
    <property type="nucleotide sequence ID" value="XM_009044933.1"/>
</dbReference>
<dbReference type="Proteomes" id="UP000002729">
    <property type="component" value="Unassembled WGS sequence"/>
</dbReference>
<accession>F0YRY9</accession>
<feature type="compositionally biased region" description="Basic and acidic residues" evidence="1">
    <location>
        <begin position="18"/>
        <end position="35"/>
    </location>
</feature>
<evidence type="ECO:0000313" key="3">
    <source>
        <dbReference type="Proteomes" id="UP000002729"/>
    </source>
</evidence>
<feature type="compositionally biased region" description="Basic residues" evidence="1">
    <location>
        <begin position="240"/>
        <end position="264"/>
    </location>
</feature>
<feature type="non-terminal residue" evidence="2">
    <location>
        <position position="1"/>
    </location>
</feature>
<proteinExistence type="predicted"/>
<gene>
    <name evidence="2" type="ORF">AURANDRAFT_72887</name>
</gene>
<feature type="compositionally biased region" description="Low complexity" evidence="1">
    <location>
        <begin position="84"/>
        <end position="95"/>
    </location>
</feature>
<feature type="compositionally biased region" description="Basic residues" evidence="1">
    <location>
        <begin position="1"/>
        <end position="17"/>
    </location>
</feature>
<feature type="compositionally biased region" description="Basic residues" evidence="1">
    <location>
        <begin position="272"/>
        <end position="285"/>
    </location>
</feature>
<name>F0YRY9_AURAN</name>
<feature type="compositionally biased region" description="Basic and acidic residues" evidence="1">
    <location>
        <begin position="54"/>
        <end position="68"/>
    </location>
</feature>
<keyword evidence="3" id="KW-1185">Reference proteome</keyword>
<protein>
    <submittedName>
        <fullName evidence="2">Expressed protein</fullName>
    </submittedName>
</protein>
<feature type="compositionally biased region" description="Low complexity" evidence="1">
    <location>
        <begin position="42"/>
        <end position="53"/>
    </location>
</feature>
<reference evidence="2 3" key="1">
    <citation type="journal article" date="2011" name="Proc. Natl. Acad. Sci. U.S.A.">
        <title>Niche of harmful alga Aureococcus anophagefferens revealed through ecogenomics.</title>
        <authorList>
            <person name="Gobler C.J."/>
            <person name="Berry D.L."/>
            <person name="Dyhrman S.T."/>
            <person name="Wilhelm S.W."/>
            <person name="Salamov A."/>
            <person name="Lobanov A.V."/>
            <person name="Zhang Y."/>
            <person name="Collier J.L."/>
            <person name="Wurch L.L."/>
            <person name="Kustka A.B."/>
            <person name="Dill B.D."/>
            <person name="Shah M."/>
            <person name="VerBerkmoes N.C."/>
            <person name="Kuo A."/>
            <person name="Terry A."/>
            <person name="Pangilinan J."/>
            <person name="Lindquist E.A."/>
            <person name="Lucas S."/>
            <person name="Paulsen I.T."/>
            <person name="Hattenrath-Lehmann T.K."/>
            <person name="Talmage S.C."/>
            <person name="Walker E.A."/>
            <person name="Koch F."/>
            <person name="Burson A.M."/>
            <person name="Marcoval M.A."/>
            <person name="Tang Y.Z."/>
            <person name="Lecleir G.R."/>
            <person name="Coyne K.J."/>
            <person name="Berg G.M."/>
            <person name="Bertrand E.M."/>
            <person name="Saito M.A."/>
            <person name="Gladyshev V.N."/>
            <person name="Grigoriev I.V."/>
        </authorList>
    </citation>
    <scope>NUCLEOTIDE SEQUENCE [LARGE SCALE GENOMIC DNA]</scope>
    <source>
        <strain evidence="3">CCMP 1984</strain>
    </source>
</reference>
<feature type="compositionally biased region" description="Low complexity" evidence="1">
    <location>
        <begin position="289"/>
        <end position="299"/>
    </location>
</feature>
<evidence type="ECO:0000313" key="2">
    <source>
        <dbReference type="EMBL" id="EGB02120.1"/>
    </source>
</evidence>
<feature type="compositionally biased region" description="Basic and acidic residues" evidence="1">
    <location>
        <begin position="112"/>
        <end position="121"/>
    </location>
</feature>
<feature type="region of interest" description="Disordered" evidence="1">
    <location>
        <begin position="1"/>
        <end position="314"/>
    </location>
</feature>
<dbReference type="AlphaFoldDB" id="F0YRY9"/>
<feature type="compositionally biased region" description="Basic and acidic residues" evidence="1">
    <location>
        <begin position="128"/>
        <end position="149"/>
    </location>
</feature>
<sequence>HGPHPHPRPRALRHRWVRSGDQEHPARGADEHGDDAVQLAHRPVVVRPAGPRRLPQERPGRRLHDPRAGRLASHVVLQVAARQPGAGRALDGGPPARRRPRALARPGQHALQDARVRRERPAPPLQLRHRDAPRPQHGRDPEHRPDGVPHRRRRLRQRRREPLRRDRRLGHDHPGRRAPHVPVRPPRQLRRGPPPHGRPAAQRAHRAPPGPEQQQAGHRALHGGRLGPPLLRHPRDARLGQRRAHRQHGARRVPHDGRRRPALHRRQDGVGRLRRRRRHRRRHRLVEHPSVPLPVSLPSRSRRPNPNPNQNQSA</sequence>
<organism evidence="3">
    <name type="scientific">Aureococcus anophagefferens</name>
    <name type="common">Harmful bloom alga</name>
    <dbReference type="NCBI Taxonomy" id="44056"/>
    <lineage>
        <taxon>Eukaryota</taxon>
        <taxon>Sar</taxon>
        <taxon>Stramenopiles</taxon>
        <taxon>Ochrophyta</taxon>
        <taxon>Pelagophyceae</taxon>
        <taxon>Pelagomonadales</taxon>
        <taxon>Pelagomonadaceae</taxon>
        <taxon>Aureococcus</taxon>
    </lineage>
</organism>
<dbReference type="KEGG" id="aaf:AURANDRAFT_72887"/>
<evidence type="ECO:0000256" key="1">
    <source>
        <dbReference type="SAM" id="MobiDB-lite"/>
    </source>
</evidence>